<dbReference type="RefSeq" id="XP_026498873.2">
    <property type="nucleotide sequence ID" value="XM_026643088.2"/>
</dbReference>
<evidence type="ECO:0000313" key="3">
    <source>
        <dbReference type="Proteomes" id="UP001652626"/>
    </source>
</evidence>
<dbReference type="OMA" id="DSPYRMM"/>
<feature type="domain" description="Pseudouridine synthase RsuA/RluA-like" evidence="2">
    <location>
        <begin position="11"/>
        <end position="173"/>
    </location>
</feature>
<sequence length="270" mass="30857">MAVTKIHEDDDYVIVNKPFDMFINANDENEKNTVACHIASHDSHLSTSLNPLHFVQRLDYSTSGVLCIAKNKKAAARVGRLFEKRLTRKYYMAVLRRHLQFDVADIKYAIGVDESSDGAHRMRAVRAAPPPCAARAAHTRVLALESGAYCGQPASVVLLKPITGRTHQLRVHCTTIGHTILGDYTYSNREDTAPHRMFLHATRLVLPFQNKTLDIQTEEPFFTDQQFASKWESEKVFFKYRSKEDFVSLCDVIDENRVDGLRYQEFCFQE</sequence>
<dbReference type="Proteomes" id="UP001652626">
    <property type="component" value="Chromosome 31"/>
</dbReference>
<dbReference type="Pfam" id="PF00849">
    <property type="entry name" value="PseudoU_synth_2"/>
    <property type="match status" value="1"/>
</dbReference>
<reference evidence="4" key="1">
    <citation type="submission" date="2025-08" db="UniProtKB">
        <authorList>
            <consortium name="RefSeq"/>
        </authorList>
    </citation>
    <scope>IDENTIFICATION</scope>
    <source>
        <tissue evidence="4">Whole body</tissue>
    </source>
</reference>
<protein>
    <submittedName>
        <fullName evidence="4">RNA pseudouridylate synthase domain-containing protein 1-like</fullName>
    </submittedName>
</protein>
<dbReference type="AlphaFoldDB" id="A0A8B8IP25"/>
<comment type="similarity">
    <text evidence="1">Belongs to the pseudouridine synthase RluA family.</text>
</comment>
<dbReference type="OrthoDB" id="418349at2759"/>
<gene>
    <name evidence="4" type="primary">LOC113402775</name>
</gene>
<dbReference type="GO" id="GO:0009982">
    <property type="term" value="F:pseudouridine synthase activity"/>
    <property type="evidence" value="ECO:0007669"/>
    <property type="project" value="InterPro"/>
</dbReference>
<dbReference type="GO" id="GO:0000455">
    <property type="term" value="P:enzyme-directed rRNA pseudouridine synthesis"/>
    <property type="evidence" value="ECO:0007669"/>
    <property type="project" value="TreeGrafter"/>
</dbReference>
<dbReference type="PANTHER" id="PTHR21600">
    <property type="entry name" value="MITOCHONDRIAL RNA PSEUDOURIDINE SYNTHASE"/>
    <property type="match status" value="1"/>
</dbReference>
<evidence type="ECO:0000259" key="2">
    <source>
        <dbReference type="Pfam" id="PF00849"/>
    </source>
</evidence>
<evidence type="ECO:0000313" key="4">
    <source>
        <dbReference type="RefSeq" id="XP_026498873.2"/>
    </source>
</evidence>
<keyword evidence="3" id="KW-1185">Reference proteome</keyword>
<dbReference type="GO" id="GO:0003723">
    <property type="term" value="F:RNA binding"/>
    <property type="evidence" value="ECO:0007669"/>
    <property type="project" value="InterPro"/>
</dbReference>
<name>A0A8B8IP25_VANTA</name>
<evidence type="ECO:0000256" key="1">
    <source>
        <dbReference type="ARBA" id="ARBA00010876"/>
    </source>
</evidence>
<dbReference type="Gene3D" id="3.30.2350.10">
    <property type="entry name" value="Pseudouridine synthase"/>
    <property type="match status" value="1"/>
</dbReference>
<dbReference type="InterPro" id="IPR006145">
    <property type="entry name" value="PsdUridine_synth_RsuA/RluA"/>
</dbReference>
<dbReference type="InterPro" id="IPR050188">
    <property type="entry name" value="RluA_PseudoU_synthase"/>
</dbReference>
<proteinExistence type="inferred from homology"/>
<dbReference type="PANTHER" id="PTHR21600:SF87">
    <property type="entry name" value="RNA PSEUDOURIDYLATE SYNTHASE DOMAIN-CONTAINING PROTEIN 1"/>
    <property type="match status" value="1"/>
</dbReference>
<dbReference type="SUPFAM" id="SSF55120">
    <property type="entry name" value="Pseudouridine synthase"/>
    <property type="match status" value="1"/>
</dbReference>
<dbReference type="CDD" id="cd02869">
    <property type="entry name" value="PseudoU_synth_RluA_like"/>
    <property type="match status" value="1"/>
</dbReference>
<dbReference type="GeneID" id="113402775"/>
<dbReference type="InterPro" id="IPR020103">
    <property type="entry name" value="PsdUridine_synth_cat_dom_sf"/>
</dbReference>
<accession>A0A8B8IP25</accession>
<organism evidence="3 4">
    <name type="scientific">Vanessa tameamea</name>
    <name type="common">Kamehameha butterfly</name>
    <dbReference type="NCBI Taxonomy" id="334116"/>
    <lineage>
        <taxon>Eukaryota</taxon>
        <taxon>Metazoa</taxon>
        <taxon>Ecdysozoa</taxon>
        <taxon>Arthropoda</taxon>
        <taxon>Hexapoda</taxon>
        <taxon>Insecta</taxon>
        <taxon>Pterygota</taxon>
        <taxon>Neoptera</taxon>
        <taxon>Endopterygota</taxon>
        <taxon>Lepidoptera</taxon>
        <taxon>Glossata</taxon>
        <taxon>Ditrysia</taxon>
        <taxon>Papilionoidea</taxon>
        <taxon>Nymphalidae</taxon>
        <taxon>Nymphalinae</taxon>
        <taxon>Vanessa</taxon>
    </lineage>
</organism>